<dbReference type="EC" id="2.1.1.77" evidence="7"/>
<keyword evidence="4 7" id="KW-0489">Methyltransferase</keyword>
<dbReference type="SUPFAM" id="SSF53335">
    <property type="entry name" value="S-adenosyl-L-methionine-dependent methyltransferases"/>
    <property type="match status" value="1"/>
</dbReference>
<dbReference type="PROSITE" id="PS01279">
    <property type="entry name" value="PCMT"/>
    <property type="match status" value="1"/>
</dbReference>
<comment type="subcellular location">
    <subcellularLocation>
        <location evidence="1 7">Cytoplasm</location>
    </subcellularLocation>
</comment>
<evidence type="ECO:0000256" key="3">
    <source>
        <dbReference type="ARBA" id="ARBA00022490"/>
    </source>
</evidence>
<dbReference type="Proteomes" id="UP001342418">
    <property type="component" value="Chromosome"/>
</dbReference>
<comment type="catalytic activity">
    <reaction evidence="7">
        <text>[protein]-L-isoaspartate + S-adenosyl-L-methionine = [protein]-L-isoaspartate alpha-methyl ester + S-adenosyl-L-homocysteine</text>
        <dbReference type="Rhea" id="RHEA:12705"/>
        <dbReference type="Rhea" id="RHEA-COMP:12143"/>
        <dbReference type="Rhea" id="RHEA-COMP:12144"/>
        <dbReference type="ChEBI" id="CHEBI:57856"/>
        <dbReference type="ChEBI" id="CHEBI:59789"/>
        <dbReference type="ChEBI" id="CHEBI:90596"/>
        <dbReference type="ChEBI" id="CHEBI:90598"/>
        <dbReference type="EC" id="2.1.1.77"/>
    </reaction>
</comment>
<keyword evidence="3 7" id="KW-0963">Cytoplasm</keyword>
<dbReference type="EMBL" id="CP030941">
    <property type="protein sequence ID" value="UUP16902.1"/>
    <property type="molecule type" value="Genomic_DNA"/>
</dbReference>
<evidence type="ECO:0000256" key="7">
    <source>
        <dbReference type="HAMAP-Rule" id="MF_00090"/>
    </source>
</evidence>
<comment type="similarity">
    <text evidence="2 7">Belongs to the methyltransferase superfamily. L-isoaspartyl/D-aspartyl protein methyltransferase family.</text>
</comment>
<dbReference type="HAMAP" id="MF_00090">
    <property type="entry name" value="PIMT"/>
    <property type="match status" value="1"/>
</dbReference>
<dbReference type="RefSeq" id="WP_338529289.1">
    <property type="nucleotide sequence ID" value="NZ_CP030941.1"/>
</dbReference>
<organism evidence="8 9">
    <name type="scientific">Nitratireductor thuwali</name>
    <dbReference type="NCBI Taxonomy" id="2267699"/>
    <lineage>
        <taxon>Bacteria</taxon>
        <taxon>Pseudomonadati</taxon>
        <taxon>Pseudomonadota</taxon>
        <taxon>Alphaproteobacteria</taxon>
        <taxon>Hyphomicrobiales</taxon>
        <taxon>Phyllobacteriaceae</taxon>
        <taxon>Nitratireductor</taxon>
    </lineage>
</organism>
<evidence type="ECO:0000313" key="9">
    <source>
        <dbReference type="Proteomes" id="UP001342418"/>
    </source>
</evidence>
<reference evidence="8 9" key="1">
    <citation type="submission" date="2018-07" db="EMBL/GenBank/DDBJ databases">
        <title>Genome sequence of Nitratireductor thuwali#1536.</title>
        <authorList>
            <person name="Michoud G."/>
            <person name="Merlino G."/>
            <person name="Sefrji F.O."/>
            <person name="Daffonchio D."/>
        </authorList>
    </citation>
    <scope>NUCLEOTIDE SEQUENCE [LARGE SCALE GENOMIC DNA]</scope>
    <source>
        <strain evidence="9">Nit1536</strain>
    </source>
</reference>
<gene>
    <name evidence="8" type="primary">pcm_1</name>
    <name evidence="7" type="synonym">pcm</name>
    <name evidence="8" type="ORF">NTH_01352</name>
</gene>
<dbReference type="PANTHER" id="PTHR11579:SF0">
    <property type="entry name" value="PROTEIN-L-ISOASPARTATE(D-ASPARTATE) O-METHYLTRANSFERASE"/>
    <property type="match status" value="1"/>
</dbReference>
<keyword evidence="6 7" id="KW-0949">S-adenosyl-L-methionine</keyword>
<protein>
    <recommendedName>
        <fullName evidence="7">Protein-L-isoaspartate O-methyltransferase</fullName>
        <ecNumber evidence="7">2.1.1.77</ecNumber>
    </recommendedName>
    <alternativeName>
        <fullName evidence="7">L-isoaspartyl protein carboxyl methyltransferase</fullName>
    </alternativeName>
    <alternativeName>
        <fullName evidence="7">Protein L-isoaspartyl methyltransferase</fullName>
    </alternativeName>
    <alternativeName>
        <fullName evidence="7">Protein-beta-aspartate methyltransferase</fullName>
        <shortName evidence="7">PIMT</shortName>
    </alternativeName>
</protein>
<dbReference type="NCBIfam" id="NF001453">
    <property type="entry name" value="PRK00312.1"/>
    <property type="match status" value="1"/>
</dbReference>
<dbReference type="InterPro" id="IPR000682">
    <property type="entry name" value="PCMT"/>
</dbReference>
<name>A0ABY5MJE0_9HYPH</name>
<evidence type="ECO:0000256" key="2">
    <source>
        <dbReference type="ARBA" id="ARBA00005369"/>
    </source>
</evidence>
<comment type="function">
    <text evidence="7">Catalyzes the methyl esterification of L-isoaspartyl residues in peptides and proteins that result from spontaneous decomposition of normal L-aspartyl and L-asparaginyl residues. It plays a role in the repair and/or degradation of damaged proteins.</text>
</comment>
<dbReference type="Pfam" id="PF01135">
    <property type="entry name" value="PCMT"/>
    <property type="match status" value="1"/>
</dbReference>
<evidence type="ECO:0000256" key="5">
    <source>
        <dbReference type="ARBA" id="ARBA00022679"/>
    </source>
</evidence>
<evidence type="ECO:0000256" key="1">
    <source>
        <dbReference type="ARBA" id="ARBA00004496"/>
    </source>
</evidence>
<dbReference type="GO" id="GO:0032259">
    <property type="term" value="P:methylation"/>
    <property type="evidence" value="ECO:0007669"/>
    <property type="project" value="UniProtKB-KW"/>
</dbReference>
<feature type="active site" evidence="7">
    <location>
        <position position="63"/>
    </location>
</feature>
<proteinExistence type="inferred from homology"/>
<dbReference type="GO" id="GO:0004719">
    <property type="term" value="F:protein-L-isoaspartate (D-aspartate) O-methyltransferase activity"/>
    <property type="evidence" value="ECO:0007669"/>
    <property type="project" value="UniProtKB-EC"/>
</dbReference>
<evidence type="ECO:0000256" key="6">
    <source>
        <dbReference type="ARBA" id="ARBA00022691"/>
    </source>
</evidence>
<dbReference type="Gene3D" id="3.40.50.150">
    <property type="entry name" value="Vaccinia Virus protein VP39"/>
    <property type="match status" value="1"/>
</dbReference>
<keyword evidence="9" id="KW-1185">Reference proteome</keyword>
<accession>A0ABY5MJE0</accession>
<dbReference type="NCBIfam" id="TIGR00080">
    <property type="entry name" value="pimt"/>
    <property type="match status" value="1"/>
</dbReference>
<dbReference type="CDD" id="cd02440">
    <property type="entry name" value="AdoMet_MTases"/>
    <property type="match status" value="1"/>
</dbReference>
<evidence type="ECO:0000256" key="4">
    <source>
        <dbReference type="ARBA" id="ARBA00022603"/>
    </source>
</evidence>
<keyword evidence="5 7" id="KW-0808">Transferase</keyword>
<dbReference type="PANTHER" id="PTHR11579">
    <property type="entry name" value="PROTEIN-L-ISOASPARTATE O-METHYLTRANSFERASE"/>
    <property type="match status" value="1"/>
</dbReference>
<evidence type="ECO:0000313" key="8">
    <source>
        <dbReference type="EMBL" id="UUP16902.1"/>
    </source>
</evidence>
<dbReference type="InterPro" id="IPR029063">
    <property type="entry name" value="SAM-dependent_MTases_sf"/>
</dbReference>
<sequence>MIWDFDEARRRMVERDLVGGGIRDGAVLEAMRKVPRHEFVPEDMKASAYDDAPLPIGEGQTISQPYVVAYMIEASGLVRGERVLEIGTGSGYAAAVMAEIAAEVHTIERYEALADAAQARLQRLGYGNVHVVQGDGTLGLPEKAPFDAIVAAAGGPDVPAAWKEQLAPGGRLIMPVGTRTEQRLIRVVLDEHGNTSEEDLLPVRFVALVGSAGWRAE</sequence>